<keyword evidence="4" id="KW-1185">Reference proteome</keyword>
<dbReference type="Gene3D" id="3.65.10.20">
    <property type="entry name" value="RNA 3'-terminal phosphate cyclase domain"/>
    <property type="match status" value="1"/>
</dbReference>
<dbReference type="Gene3D" id="3.30.360.20">
    <property type="entry name" value="RNA 3'-terminal phosphate cyclase, insert domain"/>
    <property type="match status" value="1"/>
</dbReference>
<proteinExistence type="predicted"/>
<evidence type="ECO:0000313" key="4">
    <source>
        <dbReference type="Proteomes" id="UP001430848"/>
    </source>
</evidence>
<dbReference type="PANTHER" id="PTHR11096:SF0">
    <property type="entry name" value="RNA 3'-TERMINAL PHOSPHATE CYCLASE"/>
    <property type="match status" value="1"/>
</dbReference>
<protein>
    <recommendedName>
        <fullName evidence="2">RNA 3'-terminal phosphate cyclase domain-containing protein</fullName>
    </recommendedName>
</protein>
<feature type="region of interest" description="Disordered" evidence="1">
    <location>
        <begin position="372"/>
        <end position="391"/>
    </location>
</feature>
<dbReference type="InterPro" id="IPR037136">
    <property type="entry name" value="RNA3'_phos_cyclase_dom_sf"/>
</dbReference>
<accession>A0ABR1P2I1</accession>
<feature type="domain" description="RNA 3'-terminal phosphate cyclase" evidence="2">
    <location>
        <begin position="14"/>
        <end position="336"/>
    </location>
</feature>
<dbReference type="InterPro" id="IPR013792">
    <property type="entry name" value="RNA3'P_cycl/enolpyr_Trfase_a/b"/>
</dbReference>
<dbReference type="EMBL" id="JAKNSF020000054">
    <property type="protein sequence ID" value="KAK7724777.1"/>
    <property type="molecule type" value="Genomic_DNA"/>
</dbReference>
<evidence type="ECO:0000256" key="1">
    <source>
        <dbReference type="SAM" id="MobiDB-lite"/>
    </source>
</evidence>
<dbReference type="InterPro" id="IPR036553">
    <property type="entry name" value="RPTC_insert"/>
</dbReference>
<organism evidence="3 4">
    <name type="scientific">Diaporthe eres</name>
    <name type="common">Phomopsis oblonga</name>
    <dbReference type="NCBI Taxonomy" id="83184"/>
    <lineage>
        <taxon>Eukaryota</taxon>
        <taxon>Fungi</taxon>
        <taxon>Dikarya</taxon>
        <taxon>Ascomycota</taxon>
        <taxon>Pezizomycotina</taxon>
        <taxon>Sordariomycetes</taxon>
        <taxon>Sordariomycetidae</taxon>
        <taxon>Diaporthales</taxon>
        <taxon>Diaporthaceae</taxon>
        <taxon>Diaporthe</taxon>
        <taxon>Diaporthe eres species complex</taxon>
    </lineage>
</organism>
<dbReference type="InterPro" id="IPR023797">
    <property type="entry name" value="RNA3'_phos_cyclase_dom"/>
</dbReference>
<dbReference type="Pfam" id="PF01137">
    <property type="entry name" value="RTC"/>
    <property type="match status" value="1"/>
</dbReference>
<dbReference type="InterPro" id="IPR000228">
    <property type="entry name" value="RNA3'_term_phos_cyc"/>
</dbReference>
<evidence type="ECO:0000313" key="3">
    <source>
        <dbReference type="EMBL" id="KAK7724777.1"/>
    </source>
</evidence>
<dbReference type="PANTHER" id="PTHR11096">
    <property type="entry name" value="RNA 3' TERMINAL PHOSPHATE CYCLASE"/>
    <property type="match status" value="1"/>
</dbReference>
<dbReference type="SUPFAM" id="SSF55205">
    <property type="entry name" value="EPT/RTPC-like"/>
    <property type="match status" value="1"/>
</dbReference>
<gene>
    <name evidence="3" type="ORF">SLS63_008471</name>
</gene>
<name>A0ABR1P2I1_DIAER</name>
<comment type="caution">
    <text evidence="3">The sequence shown here is derived from an EMBL/GenBank/DDBJ whole genome shotgun (WGS) entry which is preliminary data.</text>
</comment>
<sequence length="427" mass="46564">MAQDDVIHLDGRTGEGGGQLVRIAIALASVACKPVKITDVRGNRPGPRGGGLKSQHFTSIAWLAKATGADVKGLEVGSKTLEFRPTRGPGELWERNITIRAESAAASALLVFQAVFPFLLFAGNESGEPVELTISGGTNVSFSLSYEYLDQVLLPTLEDWFGVRVERRLGGRGWSSGPASRGSLWFRIQPVSLGETLRLKDELELGSRPGDFDIKTIDITIITPSTMHTELEAALRERLEKAFPGVEYDFRAPEESKHESRIYVLLVAKSARLRWGRDLLYNGKRKGKTAAKISDEVARAVTKSLAEEISAGGILDEFLQDQLVIFQALAEGRTSFPRSRAEGQGGAGQAGQAATAIEDELYRLHIGDGLRKDRTGKPFGDPETDSTHTQTARWVTTEVLEPKLTWYNKGRVCEGIGLKSGMNQSLT</sequence>
<dbReference type="Proteomes" id="UP001430848">
    <property type="component" value="Unassembled WGS sequence"/>
</dbReference>
<reference evidence="3 4" key="1">
    <citation type="submission" date="2024-02" db="EMBL/GenBank/DDBJ databases">
        <title>De novo assembly and annotation of 12 fungi associated with fruit tree decline syndrome in Ontario, Canada.</title>
        <authorList>
            <person name="Sulman M."/>
            <person name="Ellouze W."/>
            <person name="Ilyukhin E."/>
        </authorList>
    </citation>
    <scope>NUCLEOTIDE SEQUENCE [LARGE SCALE GENOMIC DNA]</scope>
    <source>
        <strain evidence="3 4">M169</strain>
    </source>
</reference>
<evidence type="ECO:0000259" key="2">
    <source>
        <dbReference type="Pfam" id="PF01137"/>
    </source>
</evidence>